<evidence type="ECO:0000313" key="2">
    <source>
        <dbReference type="EMBL" id="GEP60841.1"/>
    </source>
</evidence>
<name>A0A512NPE4_9HYPH</name>
<dbReference type="EMBL" id="BKAJ01000185">
    <property type="protein sequence ID" value="GEP60841.1"/>
    <property type="molecule type" value="Genomic_DNA"/>
</dbReference>
<feature type="region of interest" description="Disordered" evidence="1">
    <location>
        <begin position="32"/>
        <end position="65"/>
    </location>
</feature>
<evidence type="ECO:0000256" key="1">
    <source>
        <dbReference type="SAM" id="MobiDB-lite"/>
    </source>
</evidence>
<sequence>MRSVSAPQPNEATPIVRKTIIMALETPALDQPVSSAIGRRKTAREKTEPIATHPDNAPAATTIQP</sequence>
<evidence type="ECO:0000313" key="3">
    <source>
        <dbReference type="Proteomes" id="UP000321058"/>
    </source>
</evidence>
<dbReference type="AlphaFoldDB" id="A0A512NPE4"/>
<keyword evidence="3" id="KW-1185">Reference proteome</keyword>
<gene>
    <name evidence="2" type="ORF">RSO01_80070</name>
</gene>
<dbReference type="Proteomes" id="UP000321058">
    <property type="component" value="Unassembled WGS sequence"/>
</dbReference>
<organism evidence="2 3">
    <name type="scientific">Reyranella soli</name>
    <dbReference type="NCBI Taxonomy" id="1230389"/>
    <lineage>
        <taxon>Bacteria</taxon>
        <taxon>Pseudomonadati</taxon>
        <taxon>Pseudomonadota</taxon>
        <taxon>Alphaproteobacteria</taxon>
        <taxon>Hyphomicrobiales</taxon>
        <taxon>Reyranellaceae</taxon>
        <taxon>Reyranella</taxon>
    </lineage>
</organism>
<proteinExistence type="predicted"/>
<accession>A0A512NPE4</accession>
<reference evidence="2 3" key="1">
    <citation type="submission" date="2019-07" db="EMBL/GenBank/DDBJ databases">
        <title>Whole genome shotgun sequence of Reyranella soli NBRC 108950.</title>
        <authorList>
            <person name="Hosoyama A."/>
            <person name="Uohara A."/>
            <person name="Ohji S."/>
            <person name="Ichikawa N."/>
        </authorList>
    </citation>
    <scope>NUCLEOTIDE SEQUENCE [LARGE SCALE GENOMIC DNA]</scope>
    <source>
        <strain evidence="2 3">NBRC 108950</strain>
    </source>
</reference>
<protein>
    <submittedName>
        <fullName evidence="2">Uncharacterized protein</fullName>
    </submittedName>
</protein>
<comment type="caution">
    <text evidence="2">The sequence shown here is derived from an EMBL/GenBank/DDBJ whole genome shotgun (WGS) entry which is preliminary data.</text>
</comment>